<dbReference type="SUPFAM" id="SSF53474">
    <property type="entry name" value="alpha/beta-Hydrolases"/>
    <property type="match status" value="1"/>
</dbReference>
<feature type="domain" description="AB hydrolase-1" evidence="1">
    <location>
        <begin position="23"/>
        <end position="153"/>
    </location>
</feature>
<dbReference type="PRINTS" id="PR00412">
    <property type="entry name" value="EPOXHYDRLASE"/>
</dbReference>
<dbReference type="Proteomes" id="UP001231924">
    <property type="component" value="Unassembled WGS sequence"/>
</dbReference>
<evidence type="ECO:0000313" key="2">
    <source>
        <dbReference type="EMBL" id="MDL5158873.1"/>
    </source>
</evidence>
<evidence type="ECO:0000259" key="1">
    <source>
        <dbReference type="Pfam" id="PF00561"/>
    </source>
</evidence>
<name>A0ABT7MDY1_9PSEU</name>
<sequence length="260" mass="26945">MKEDDHVQVNGKELAVEITGDGPVVLLVHGLGGTSNFYQPQVAALAERFTVVRPDMEGSGRSPVAGAVSIQSFANDLADLLTRLDAGPARVVGHSMATITVRLLAATRPEAVSHLALLGAVPAPLPEAGQQGQHDRAAKARAGEMPAIADAVVGNATSETTRRDHPATAAAVRELVLRQDPEGYARSCEALAGAPDPGPISPDLPLLLLTGADDGVGKPEVSQALADAHGAATLDVLPACGHWTALERPNDVTEHLLKFF</sequence>
<proteinExistence type="predicted"/>
<dbReference type="InterPro" id="IPR000073">
    <property type="entry name" value="AB_hydrolase_1"/>
</dbReference>
<keyword evidence="2" id="KW-0378">Hydrolase</keyword>
<dbReference type="EMBL" id="JASVWF010000006">
    <property type="protein sequence ID" value="MDL5158873.1"/>
    <property type="molecule type" value="Genomic_DNA"/>
</dbReference>
<comment type="caution">
    <text evidence="2">The sequence shown here is derived from an EMBL/GenBank/DDBJ whole genome shotgun (WGS) entry which is preliminary data.</text>
</comment>
<dbReference type="RefSeq" id="WP_286055433.1">
    <property type="nucleotide sequence ID" value="NZ_JASVWF010000006.1"/>
</dbReference>
<reference evidence="2 3" key="1">
    <citation type="submission" date="2023-06" db="EMBL/GenBank/DDBJ databases">
        <title>Actinomycetospora Odt1-22.</title>
        <authorList>
            <person name="Supong K."/>
        </authorList>
    </citation>
    <scope>NUCLEOTIDE SEQUENCE [LARGE SCALE GENOMIC DNA]</scope>
    <source>
        <strain evidence="2 3">Odt1-22</strain>
    </source>
</reference>
<dbReference type="PANTHER" id="PTHR43194:SF2">
    <property type="entry name" value="PEROXISOMAL MEMBRANE PROTEIN LPX1"/>
    <property type="match status" value="1"/>
</dbReference>
<keyword evidence="3" id="KW-1185">Reference proteome</keyword>
<dbReference type="Pfam" id="PF00561">
    <property type="entry name" value="Abhydrolase_1"/>
    <property type="match status" value="1"/>
</dbReference>
<dbReference type="GO" id="GO:0016787">
    <property type="term" value="F:hydrolase activity"/>
    <property type="evidence" value="ECO:0007669"/>
    <property type="project" value="UniProtKB-KW"/>
</dbReference>
<dbReference type="PANTHER" id="PTHR43194">
    <property type="entry name" value="HYDROLASE ALPHA/BETA FOLD FAMILY"/>
    <property type="match status" value="1"/>
</dbReference>
<accession>A0ABT7MDY1</accession>
<dbReference type="Gene3D" id="3.40.50.1820">
    <property type="entry name" value="alpha/beta hydrolase"/>
    <property type="match status" value="1"/>
</dbReference>
<protein>
    <submittedName>
        <fullName evidence="2">Alpha/beta hydrolase</fullName>
    </submittedName>
</protein>
<organism evidence="2 3">
    <name type="scientific">Actinomycetospora termitidis</name>
    <dbReference type="NCBI Taxonomy" id="3053470"/>
    <lineage>
        <taxon>Bacteria</taxon>
        <taxon>Bacillati</taxon>
        <taxon>Actinomycetota</taxon>
        <taxon>Actinomycetes</taxon>
        <taxon>Pseudonocardiales</taxon>
        <taxon>Pseudonocardiaceae</taxon>
        <taxon>Actinomycetospora</taxon>
    </lineage>
</organism>
<gene>
    <name evidence="2" type="ORF">QRT03_23095</name>
</gene>
<evidence type="ECO:0000313" key="3">
    <source>
        <dbReference type="Proteomes" id="UP001231924"/>
    </source>
</evidence>
<dbReference type="InterPro" id="IPR029058">
    <property type="entry name" value="AB_hydrolase_fold"/>
</dbReference>
<dbReference type="InterPro" id="IPR050228">
    <property type="entry name" value="Carboxylesterase_BioH"/>
</dbReference>
<dbReference type="InterPro" id="IPR000639">
    <property type="entry name" value="Epox_hydrolase-like"/>
</dbReference>